<keyword evidence="2" id="KW-1185">Reference proteome</keyword>
<comment type="caution">
    <text evidence="1">The sequence shown here is derived from an EMBL/GenBank/DDBJ whole genome shotgun (WGS) entry which is preliminary data.</text>
</comment>
<accession>A0A5B6WQ66</accession>
<sequence>MLLLAKLQVKPTLIEEIKSKKPLDITLFPHIKQIEQGKIKDFTSNDKGAFCFQGRFCVPKDEELRQTILREA</sequence>
<dbReference type="Proteomes" id="UP000325315">
    <property type="component" value="Unassembled WGS sequence"/>
</dbReference>
<name>A0A5B6WQ66_9ROSI</name>
<dbReference type="AlphaFoldDB" id="A0A5B6WQ66"/>
<dbReference type="EMBL" id="SMMG02000002">
    <property type="protein sequence ID" value="KAA3484031.1"/>
    <property type="molecule type" value="Genomic_DNA"/>
</dbReference>
<reference evidence="2" key="1">
    <citation type="journal article" date="2019" name="Plant Biotechnol. J.">
        <title>Genome sequencing of the Australian wild diploid species Gossypium australe highlights disease resistance and delayed gland morphogenesis.</title>
        <authorList>
            <person name="Cai Y."/>
            <person name="Cai X."/>
            <person name="Wang Q."/>
            <person name="Wang P."/>
            <person name="Zhang Y."/>
            <person name="Cai C."/>
            <person name="Xu Y."/>
            <person name="Wang K."/>
            <person name="Zhou Z."/>
            <person name="Wang C."/>
            <person name="Geng S."/>
            <person name="Li B."/>
            <person name="Dong Q."/>
            <person name="Hou Y."/>
            <person name="Wang H."/>
            <person name="Ai P."/>
            <person name="Liu Z."/>
            <person name="Yi F."/>
            <person name="Sun M."/>
            <person name="An G."/>
            <person name="Cheng J."/>
            <person name="Zhang Y."/>
            <person name="Shi Q."/>
            <person name="Xie Y."/>
            <person name="Shi X."/>
            <person name="Chang Y."/>
            <person name="Huang F."/>
            <person name="Chen Y."/>
            <person name="Hong S."/>
            <person name="Mi L."/>
            <person name="Sun Q."/>
            <person name="Zhang L."/>
            <person name="Zhou B."/>
            <person name="Peng R."/>
            <person name="Zhang X."/>
            <person name="Liu F."/>
        </authorList>
    </citation>
    <scope>NUCLEOTIDE SEQUENCE [LARGE SCALE GENOMIC DNA]</scope>
    <source>
        <strain evidence="2">cv. PA1801</strain>
    </source>
</reference>
<dbReference type="OrthoDB" id="1736806at2759"/>
<proteinExistence type="predicted"/>
<gene>
    <name evidence="1" type="ORF">EPI10_006143</name>
</gene>
<protein>
    <submittedName>
        <fullName evidence="1">Integrase</fullName>
    </submittedName>
</protein>
<evidence type="ECO:0000313" key="2">
    <source>
        <dbReference type="Proteomes" id="UP000325315"/>
    </source>
</evidence>
<organism evidence="1 2">
    <name type="scientific">Gossypium australe</name>
    <dbReference type="NCBI Taxonomy" id="47621"/>
    <lineage>
        <taxon>Eukaryota</taxon>
        <taxon>Viridiplantae</taxon>
        <taxon>Streptophyta</taxon>
        <taxon>Embryophyta</taxon>
        <taxon>Tracheophyta</taxon>
        <taxon>Spermatophyta</taxon>
        <taxon>Magnoliopsida</taxon>
        <taxon>eudicotyledons</taxon>
        <taxon>Gunneridae</taxon>
        <taxon>Pentapetalae</taxon>
        <taxon>rosids</taxon>
        <taxon>malvids</taxon>
        <taxon>Malvales</taxon>
        <taxon>Malvaceae</taxon>
        <taxon>Malvoideae</taxon>
        <taxon>Gossypium</taxon>
    </lineage>
</organism>
<evidence type="ECO:0000313" key="1">
    <source>
        <dbReference type="EMBL" id="KAA3484031.1"/>
    </source>
</evidence>